<name>A0AAE8SPB5_9HYPO</name>
<dbReference type="AlphaFoldDB" id="A0AAE8SPB5"/>
<evidence type="ECO:0000313" key="2">
    <source>
        <dbReference type="Proteomes" id="UP001187734"/>
    </source>
</evidence>
<evidence type="ECO:0000313" key="1">
    <source>
        <dbReference type="EMBL" id="SPJ88914.1"/>
    </source>
</evidence>
<keyword evidence="2" id="KW-1185">Reference proteome</keyword>
<organism evidence="1 2">
    <name type="scientific">Fusarium torulosum</name>
    <dbReference type="NCBI Taxonomy" id="33205"/>
    <lineage>
        <taxon>Eukaryota</taxon>
        <taxon>Fungi</taxon>
        <taxon>Dikarya</taxon>
        <taxon>Ascomycota</taxon>
        <taxon>Pezizomycotina</taxon>
        <taxon>Sordariomycetes</taxon>
        <taxon>Hypocreomycetidae</taxon>
        <taxon>Hypocreales</taxon>
        <taxon>Nectriaceae</taxon>
        <taxon>Fusarium</taxon>
    </lineage>
</organism>
<proteinExistence type="predicted"/>
<reference evidence="1" key="1">
    <citation type="submission" date="2018-03" db="EMBL/GenBank/DDBJ databases">
        <authorList>
            <person name="Guldener U."/>
        </authorList>
    </citation>
    <scope>NUCLEOTIDE SEQUENCE</scope>
</reference>
<accession>A0AAE8SPB5</accession>
<dbReference type="Proteomes" id="UP001187734">
    <property type="component" value="Unassembled WGS sequence"/>
</dbReference>
<sequence length="99" mass="11297">MTPTYINLLDLKHPEAHNNNNNNLHILFQALRKKTRIVIAAGAGIPAGSREIQAHRHEAARYIFLLGQRKNGKFNAMTQELSKTFSCASHRWEQMVAFQ</sequence>
<comment type="caution">
    <text evidence="1">The sequence shown here is derived from an EMBL/GenBank/DDBJ whole genome shotgun (WGS) entry which is preliminary data.</text>
</comment>
<dbReference type="EMBL" id="ONZP01000653">
    <property type="protein sequence ID" value="SPJ88914.1"/>
    <property type="molecule type" value="Genomic_DNA"/>
</dbReference>
<gene>
    <name evidence="1" type="ORF">FTOL_12809</name>
</gene>
<protein>
    <submittedName>
        <fullName evidence="1">Uncharacterized protein</fullName>
    </submittedName>
</protein>